<dbReference type="EMBL" id="BOMS01000031">
    <property type="protein sequence ID" value="GIE66298.1"/>
    <property type="molecule type" value="Genomic_DNA"/>
</dbReference>
<keyword evidence="3" id="KW-0808">Transferase</keyword>
<reference evidence="6 7" key="1">
    <citation type="submission" date="2021-01" db="EMBL/GenBank/DDBJ databases">
        <title>Whole genome shotgun sequence of Actinoplanes palleronii NBRC 14916.</title>
        <authorList>
            <person name="Komaki H."/>
            <person name="Tamura T."/>
        </authorList>
    </citation>
    <scope>NUCLEOTIDE SEQUENCE [LARGE SCALE GENOMIC DNA]</scope>
    <source>
        <strain evidence="6 7">NBRC 14916</strain>
    </source>
</reference>
<feature type="domain" description="Aminotransferase class I/classII large" evidence="5">
    <location>
        <begin position="46"/>
        <end position="361"/>
    </location>
</feature>
<accession>A0ABQ4B6J9</accession>
<dbReference type="PANTHER" id="PTHR42790:SF19">
    <property type="entry name" value="KYNURENINE_ALPHA-AMINOADIPATE AMINOTRANSFERASE, MITOCHONDRIAL"/>
    <property type="match status" value="1"/>
</dbReference>
<dbReference type="Pfam" id="PF00155">
    <property type="entry name" value="Aminotran_1_2"/>
    <property type="match status" value="1"/>
</dbReference>
<evidence type="ECO:0000256" key="4">
    <source>
        <dbReference type="ARBA" id="ARBA00022898"/>
    </source>
</evidence>
<dbReference type="Proteomes" id="UP000624709">
    <property type="component" value="Unassembled WGS sequence"/>
</dbReference>
<dbReference type="InterPro" id="IPR004839">
    <property type="entry name" value="Aminotransferase_I/II_large"/>
</dbReference>
<dbReference type="CDD" id="cd00609">
    <property type="entry name" value="AAT_like"/>
    <property type="match status" value="1"/>
</dbReference>
<dbReference type="Gene3D" id="3.40.640.10">
    <property type="entry name" value="Type I PLP-dependent aspartate aminotransferase-like (Major domain)"/>
    <property type="match status" value="1"/>
</dbReference>
<name>A0ABQ4B6J9_9ACTN</name>
<keyword evidence="4" id="KW-0663">Pyridoxal phosphate</keyword>
<evidence type="ECO:0000313" key="7">
    <source>
        <dbReference type="Proteomes" id="UP000624709"/>
    </source>
</evidence>
<proteinExistence type="predicted"/>
<dbReference type="SUPFAM" id="SSF53383">
    <property type="entry name" value="PLP-dependent transferases"/>
    <property type="match status" value="1"/>
</dbReference>
<dbReference type="GO" id="GO:0008483">
    <property type="term" value="F:transaminase activity"/>
    <property type="evidence" value="ECO:0007669"/>
    <property type="project" value="UniProtKB-KW"/>
</dbReference>
<protein>
    <submittedName>
        <fullName evidence="6">Beta-methylarginine biosynthesis bifunctional aminotransferase</fullName>
    </submittedName>
</protein>
<sequence>MGGLTLSALQRQLAHVRAHPEIRWIDGIENVPVWPGRHPLTGRLSAARYAARYEDPRGEPLLIDAVLQRERDRGKSVEGSGVCITHGGLAGLGLVFRHLRSSGLRTLICQMPMLSSIHLLAVSAGLSVRGVGSDEFLDYMANDASRDAALYLCSPHNPTGAVWDEAEIKTLMSGRADNFRLVVDGVYDSFVFGERPCFGYLEDPRIFYIDSMSKSYGSPGLRVGWVVGAPDEVDRLVVRNEFENIAVGGLNQELARRLLEHGNVALIDRVVDGRRQVIRWWSRLNAAGAAEGQLSVDGGTQACVPLPVGLDVELLSHRLLTDFHLVLVSSANYHNVPGAAPFLRVPLGCDPQRLCQILEALEPAIVSQYGDSRLTLM</sequence>
<evidence type="ECO:0000259" key="5">
    <source>
        <dbReference type="Pfam" id="PF00155"/>
    </source>
</evidence>
<dbReference type="InterPro" id="IPR050859">
    <property type="entry name" value="Class-I_PLP-dep_aminotransf"/>
</dbReference>
<dbReference type="PANTHER" id="PTHR42790">
    <property type="entry name" value="AMINOTRANSFERASE"/>
    <property type="match status" value="1"/>
</dbReference>
<evidence type="ECO:0000256" key="1">
    <source>
        <dbReference type="ARBA" id="ARBA00001933"/>
    </source>
</evidence>
<dbReference type="InterPro" id="IPR015424">
    <property type="entry name" value="PyrdxlP-dep_Trfase"/>
</dbReference>
<dbReference type="InterPro" id="IPR015421">
    <property type="entry name" value="PyrdxlP-dep_Trfase_major"/>
</dbReference>
<evidence type="ECO:0000256" key="2">
    <source>
        <dbReference type="ARBA" id="ARBA00022576"/>
    </source>
</evidence>
<keyword evidence="7" id="KW-1185">Reference proteome</keyword>
<gene>
    <name evidence="6" type="ORF">Apa02nite_024060</name>
</gene>
<keyword evidence="2 6" id="KW-0032">Aminotransferase</keyword>
<comment type="caution">
    <text evidence="6">The sequence shown here is derived from an EMBL/GenBank/DDBJ whole genome shotgun (WGS) entry which is preliminary data.</text>
</comment>
<organism evidence="6 7">
    <name type="scientific">Actinoplanes palleronii</name>
    <dbReference type="NCBI Taxonomy" id="113570"/>
    <lineage>
        <taxon>Bacteria</taxon>
        <taxon>Bacillati</taxon>
        <taxon>Actinomycetota</taxon>
        <taxon>Actinomycetes</taxon>
        <taxon>Micromonosporales</taxon>
        <taxon>Micromonosporaceae</taxon>
        <taxon>Actinoplanes</taxon>
    </lineage>
</organism>
<evidence type="ECO:0000313" key="6">
    <source>
        <dbReference type="EMBL" id="GIE66298.1"/>
    </source>
</evidence>
<comment type="cofactor">
    <cofactor evidence="1">
        <name>pyridoxal 5'-phosphate</name>
        <dbReference type="ChEBI" id="CHEBI:597326"/>
    </cofactor>
</comment>
<evidence type="ECO:0000256" key="3">
    <source>
        <dbReference type="ARBA" id="ARBA00022679"/>
    </source>
</evidence>